<comment type="similarity">
    <text evidence="3">Belongs to the class-V pyridoxal-phosphate-dependent aminotransferase family. NifS/IscS subfamily.</text>
</comment>
<name>A0ABT0IT95_9HYPH</name>
<dbReference type="PIRSF" id="PIRSF005572">
    <property type="entry name" value="NifS"/>
    <property type="match status" value="1"/>
</dbReference>
<keyword evidence="6" id="KW-0479">Metal-binding</keyword>
<dbReference type="Proteomes" id="UP001202827">
    <property type="component" value="Unassembled WGS sequence"/>
</dbReference>
<comment type="function">
    <text evidence="2">Catalyzes the removal of elemental sulfur atoms from cysteine to produce alanine. Seems to participate in the biosynthesis of the nitrogenase metalloclusters by providing the inorganic sulfur required for the Fe-S core formation.</text>
</comment>
<dbReference type="InterPro" id="IPR015422">
    <property type="entry name" value="PyrdxlP-dep_Trfase_small"/>
</dbReference>
<dbReference type="PANTHER" id="PTHR11601">
    <property type="entry name" value="CYSTEINE DESULFURYLASE FAMILY MEMBER"/>
    <property type="match status" value="1"/>
</dbReference>
<gene>
    <name evidence="12" type="ORF">M0654_14030</name>
</gene>
<sequence>MALNRIYLDWNATAPLSAAARAAMLDAFDLPGNASSVHAEGRAARNMLDKARRQVAALVAAEPANVTFVSGATEAANFLLTPDYRMGRAPIRIGRLYVSAIEHPAIREGGRFEPVDVVEVPVTPAGVLDLVALESLLSAHDKTTGMPMVAVMLVNNETGIIQPVREAAALVHAAGGLMIVDAVQAVGRMGVDIQALDADFMIISSHKIGGPKGAGAVISRGEVLMPKPLIRGGGQEKGHRSGTENFHAVIGFGAAAEAAGADVSGRNAAIEALRARLEEGMRRAAPDVIIHGASVARVANTSFFTLPGLKSETGQIAFDLEGVALSAGSACSSGKVGESHVLTAMGHDPKLGALRISLGPETTQADVDRAIAAFAKIAGRRKTTGEAA</sequence>
<accession>A0ABT0IT95</accession>
<keyword evidence="5" id="KW-0808">Transferase</keyword>
<evidence type="ECO:0000256" key="7">
    <source>
        <dbReference type="ARBA" id="ARBA00022898"/>
    </source>
</evidence>
<dbReference type="SUPFAM" id="SSF53383">
    <property type="entry name" value="PLP-dependent transferases"/>
    <property type="match status" value="1"/>
</dbReference>
<evidence type="ECO:0000256" key="1">
    <source>
        <dbReference type="ARBA" id="ARBA00001933"/>
    </source>
</evidence>
<dbReference type="Gene3D" id="1.10.260.50">
    <property type="match status" value="1"/>
</dbReference>
<dbReference type="InterPro" id="IPR000192">
    <property type="entry name" value="Aminotrans_V_dom"/>
</dbReference>
<keyword evidence="8" id="KW-0408">Iron</keyword>
<comment type="catalytic activity">
    <reaction evidence="10">
        <text>(sulfur carrier)-H + L-cysteine = (sulfur carrier)-SH + L-alanine</text>
        <dbReference type="Rhea" id="RHEA:43892"/>
        <dbReference type="Rhea" id="RHEA-COMP:14737"/>
        <dbReference type="Rhea" id="RHEA-COMP:14739"/>
        <dbReference type="ChEBI" id="CHEBI:29917"/>
        <dbReference type="ChEBI" id="CHEBI:35235"/>
        <dbReference type="ChEBI" id="CHEBI:57972"/>
        <dbReference type="ChEBI" id="CHEBI:64428"/>
        <dbReference type="EC" id="2.8.1.7"/>
    </reaction>
</comment>
<evidence type="ECO:0000256" key="4">
    <source>
        <dbReference type="ARBA" id="ARBA00013558"/>
    </source>
</evidence>
<dbReference type="InterPro" id="IPR016454">
    <property type="entry name" value="Cysteine_dSase"/>
</dbReference>
<reference evidence="12 13" key="1">
    <citation type="submission" date="2022-04" db="EMBL/GenBank/DDBJ databases">
        <title>Rhizobium coralii sp. nov., isolated from coral Turbinaria peltata.</title>
        <authorList>
            <person name="Sun H."/>
        </authorList>
    </citation>
    <scope>NUCLEOTIDE SEQUENCE [LARGE SCALE GENOMIC DNA]</scope>
    <source>
        <strain evidence="12 13">NTR19</strain>
    </source>
</reference>
<dbReference type="PANTHER" id="PTHR11601:SF34">
    <property type="entry name" value="CYSTEINE DESULFURASE"/>
    <property type="match status" value="1"/>
</dbReference>
<feature type="domain" description="Aminotransferase class V" evidence="11">
    <location>
        <begin position="6"/>
        <end position="369"/>
    </location>
</feature>
<comment type="caution">
    <text evidence="12">The sequence shown here is derived from an EMBL/GenBank/DDBJ whole genome shotgun (WGS) entry which is preliminary data.</text>
</comment>
<evidence type="ECO:0000256" key="9">
    <source>
        <dbReference type="ARBA" id="ARBA00023014"/>
    </source>
</evidence>
<dbReference type="InterPro" id="IPR015424">
    <property type="entry name" value="PyrdxlP-dep_Trfase"/>
</dbReference>
<keyword evidence="13" id="KW-1185">Reference proteome</keyword>
<evidence type="ECO:0000256" key="8">
    <source>
        <dbReference type="ARBA" id="ARBA00023004"/>
    </source>
</evidence>
<evidence type="ECO:0000256" key="2">
    <source>
        <dbReference type="ARBA" id="ARBA00003120"/>
    </source>
</evidence>
<proteinExistence type="inferred from homology"/>
<keyword evidence="9" id="KW-0411">Iron-sulfur</keyword>
<evidence type="ECO:0000313" key="12">
    <source>
        <dbReference type="EMBL" id="MCK8781101.1"/>
    </source>
</evidence>
<evidence type="ECO:0000259" key="11">
    <source>
        <dbReference type="Pfam" id="PF00266"/>
    </source>
</evidence>
<dbReference type="EMBL" id="JALPRY010000015">
    <property type="protein sequence ID" value="MCK8781101.1"/>
    <property type="molecule type" value="Genomic_DNA"/>
</dbReference>
<dbReference type="Gene3D" id="3.90.1150.10">
    <property type="entry name" value="Aspartate Aminotransferase, domain 1"/>
    <property type="match status" value="1"/>
</dbReference>
<dbReference type="Gene3D" id="3.40.640.10">
    <property type="entry name" value="Type I PLP-dependent aspartate aminotransferase-like (Major domain)"/>
    <property type="match status" value="1"/>
</dbReference>
<comment type="cofactor">
    <cofactor evidence="1">
        <name>pyridoxal 5'-phosphate</name>
        <dbReference type="ChEBI" id="CHEBI:597326"/>
    </cofactor>
</comment>
<evidence type="ECO:0000256" key="10">
    <source>
        <dbReference type="ARBA" id="ARBA00050776"/>
    </source>
</evidence>
<dbReference type="Pfam" id="PF00266">
    <property type="entry name" value="Aminotran_5"/>
    <property type="match status" value="1"/>
</dbReference>
<evidence type="ECO:0000256" key="5">
    <source>
        <dbReference type="ARBA" id="ARBA00022679"/>
    </source>
</evidence>
<protein>
    <recommendedName>
        <fullName evidence="4">Cysteine desulfurase</fullName>
    </recommendedName>
</protein>
<keyword evidence="7" id="KW-0663">Pyridoxal phosphate</keyword>
<evidence type="ECO:0000256" key="3">
    <source>
        <dbReference type="ARBA" id="ARBA00006490"/>
    </source>
</evidence>
<organism evidence="12 13">
    <name type="scientific">Neorhizobium turbinariae</name>
    <dbReference type="NCBI Taxonomy" id="2937795"/>
    <lineage>
        <taxon>Bacteria</taxon>
        <taxon>Pseudomonadati</taxon>
        <taxon>Pseudomonadota</taxon>
        <taxon>Alphaproteobacteria</taxon>
        <taxon>Hyphomicrobiales</taxon>
        <taxon>Rhizobiaceae</taxon>
        <taxon>Rhizobium/Agrobacterium group</taxon>
        <taxon>Neorhizobium</taxon>
    </lineage>
</organism>
<evidence type="ECO:0000256" key="6">
    <source>
        <dbReference type="ARBA" id="ARBA00022723"/>
    </source>
</evidence>
<dbReference type="RefSeq" id="WP_248683670.1">
    <property type="nucleotide sequence ID" value="NZ_JALPRY010000015.1"/>
</dbReference>
<evidence type="ECO:0000313" key="13">
    <source>
        <dbReference type="Proteomes" id="UP001202827"/>
    </source>
</evidence>
<dbReference type="InterPro" id="IPR015421">
    <property type="entry name" value="PyrdxlP-dep_Trfase_major"/>
</dbReference>